<feature type="compositionally biased region" description="Low complexity" evidence="1">
    <location>
        <begin position="20"/>
        <end position="38"/>
    </location>
</feature>
<feature type="signal peptide" evidence="2">
    <location>
        <begin position="1"/>
        <end position="18"/>
    </location>
</feature>
<dbReference type="EMBL" id="MLBY01000004">
    <property type="protein sequence ID" value="MEE7457720.1"/>
    <property type="molecule type" value="Genomic_DNA"/>
</dbReference>
<evidence type="ECO:0000313" key="3">
    <source>
        <dbReference type="EMBL" id="MEE7457720.1"/>
    </source>
</evidence>
<feature type="chain" id="PRO_5046669562" evidence="2">
    <location>
        <begin position="19"/>
        <end position="91"/>
    </location>
</feature>
<dbReference type="Proteomes" id="UP001349262">
    <property type="component" value="Unassembled WGS sequence"/>
</dbReference>
<proteinExistence type="predicted"/>
<accession>A0ABU7TB28</accession>
<reference evidence="3 4" key="1">
    <citation type="journal article" date="2012" name="Genet. Mol. Biol.">
        <title>Analysis of 16S rRNA and mxaF genes revealing insights into Methylobacterium niche-specific plant association.</title>
        <authorList>
            <person name="Dourado M.N."/>
            <person name="Andreote F.D."/>
            <person name="Dini-Andreote F."/>
            <person name="Conti R."/>
            <person name="Araujo J.M."/>
            <person name="Araujo W.L."/>
        </authorList>
    </citation>
    <scope>NUCLEOTIDE SEQUENCE [LARGE SCALE GENOMIC DNA]</scope>
    <source>
        <strain evidence="3 4">SR1.6/4</strain>
    </source>
</reference>
<feature type="compositionally biased region" description="Gly residues" evidence="1">
    <location>
        <begin position="79"/>
        <end position="91"/>
    </location>
</feature>
<feature type="compositionally biased region" description="Polar residues" evidence="1">
    <location>
        <begin position="55"/>
        <end position="73"/>
    </location>
</feature>
<evidence type="ECO:0000256" key="1">
    <source>
        <dbReference type="SAM" id="MobiDB-lite"/>
    </source>
</evidence>
<organism evidence="3 4">
    <name type="scientific">Methylobacterium radiotolerans</name>
    <dbReference type="NCBI Taxonomy" id="31998"/>
    <lineage>
        <taxon>Bacteria</taxon>
        <taxon>Pseudomonadati</taxon>
        <taxon>Pseudomonadota</taxon>
        <taxon>Alphaproteobacteria</taxon>
        <taxon>Hyphomicrobiales</taxon>
        <taxon>Methylobacteriaceae</taxon>
        <taxon>Methylobacterium</taxon>
    </lineage>
</organism>
<evidence type="ECO:0000256" key="2">
    <source>
        <dbReference type="SAM" id="SignalP"/>
    </source>
</evidence>
<name>A0ABU7TB28_9HYPH</name>
<comment type="caution">
    <text evidence="3">The sequence shown here is derived from an EMBL/GenBank/DDBJ whole genome shotgun (WGS) entry which is preliminary data.</text>
</comment>
<protein>
    <submittedName>
        <fullName evidence="3">Uncharacterized protein</fullName>
    </submittedName>
</protein>
<keyword evidence="4" id="KW-1185">Reference proteome</keyword>
<feature type="region of interest" description="Disordered" evidence="1">
    <location>
        <begin position="20"/>
        <end position="91"/>
    </location>
</feature>
<gene>
    <name evidence="3" type="ORF">MRSR164_13330</name>
</gene>
<evidence type="ECO:0000313" key="4">
    <source>
        <dbReference type="Proteomes" id="UP001349262"/>
    </source>
</evidence>
<sequence>MRTLILAATLAFATPAFAQTAAPGPAAPQSGAPVAGGQNNTGADTNVTIPRGSTGADTVQTNSAAGGNANQPSRAVPQGSGGGGSGSGGGN</sequence>
<keyword evidence="2" id="KW-0732">Signal</keyword>